<dbReference type="InterPro" id="IPR013830">
    <property type="entry name" value="SGNH_hydro"/>
</dbReference>
<protein>
    <submittedName>
        <fullName evidence="2">SGNH hydrolase-type esterase domain-containing protein</fullName>
    </submittedName>
</protein>
<dbReference type="Proteomes" id="UP001465668">
    <property type="component" value="Unassembled WGS sequence"/>
</dbReference>
<proteinExistence type="predicted"/>
<dbReference type="Pfam" id="PF13472">
    <property type="entry name" value="Lipase_GDSL_2"/>
    <property type="match status" value="1"/>
</dbReference>
<organism evidence="2 3">
    <name type="scientific">Seiridium cardinale</name>
    <dbReference type="NCBI Taxonomy" id="138064"/>
    <lineage>
        <taxon>Eukaryota</taxon>
        <taxon>Fungi</taxon>
        <taxon>Dikarya</taxon>
        <taxon>Ascomycota</taxon>
        <taxon>Pezizomycotina</taxon>
        <taxon>Sordariomycetes</taxon>
        <taxon>Xylariomycetidae</taxon>
        <taxon>Amphisphaeriales</taxon>
        <taxon>Sporocadaceae</taxon>
        <taxon>Seiridium</taxon>
    </lineage>
</organism>
<reference evidence="2 3" key="1">
    <citation type="submission" date="2024-02" db="EMBL/GenBank/DDBJ databases">
        <title>First draft genome assembly of two strains of Seiridium cardinale.</title>
        <authorList>
            <person name="Emiliani G."/>
            <person name="Scali E."/>
        </authorList>
    </citation>
    <scope>NUCLEOTIDE SEQUENCE [LARGE SCALE GENOMIC DNA]</scope>
    <source>
        <strain evidence="2 3">BM-138-000479</strain>
    </source>
</reference>
<evidence type="ECO:0000313" key="3">
    <source>
        <dbReference type="Proteomes" id="UP001465668"/>
    </source>
</evidence>
<evidence type="ECO:0000259" key="1">
    <source>
        <dbReference type="Pfam" id="PF13472"/>
    </source>
</evidence>
<dbReference type="InterPro" id="IPR036514">
    <property type="entry name" value="SGNH_hydro_sf"/>
</dbReference>
<dbReference type="GO" id="GO:0016787">
    <property type="term" value="F:hydrolase activity"/>
    <property type="evidence" value="ECO:0007669"/>
    <property type="project" value="UniProtKB-KW"/>
</dbReference>
<feature type="domain" description="SGNH hydrolase-type esterase" evidence="1">
    <location>
        <begin position="132"/>
        <end position="292"/>
    </location>
</feature>
<name>A0ABR2X7D9_9PEZI</name>
<accession>A0ABR2X7D9</accession>
<comment type="caution">
    <text evidence="2">The sequence shown here is derived from an EMBL/GenBank/DDBJ whole genome shotgun (WGS) entry which is preliminary data.</text>
</comment>
<dbReference type="SUPFAM" id="SSF52266">
    <property type="entry name" value="SGNH hydrolase"/>
    <property type="match status" value="1"/>
</dbReference>
<keyword evidence="2" id="KW-0378">Hydrolase</keyword>
<dbReference type="InterPro" id="IPR053140">
    <property type="entry name" value="GDSL_Rv0518-like"/>
</dbReference>
<sequence length="308" mass="31757">MGGGDHSDKVSNPSTELDFAPSIDVERVRFQISNTFGGSDLPITAASIALPTGGKAGFNGIGTASLMGLTFSGSNSATIPEGQVAYTDPVNFKAAAPSMIAINLYFQAGQSGGNITGHPGSGRHHGCSRAITLMQAKLPRSGVTNIAVNNQAAGGNTVFTGGLGPPLMQRYQRGLLQTAGIKYAIILEGVNDIGDQLISSFKQIATDAHKAGVKVFGATITPFGGNWQSYSNPTRDATRQRVNQSILGGGDGSLDGSIDFTKILVSSGNAATLASQYDSGDHLHPNPAGYQAIADTFPVNIFQGNATL</sequence>
<dbReference type="PANTHER" id="PTHR43784">
    <property type="entry name" value="GDSL-LIKE LIPASE/ACYLHYDROLASE, PUTATIVE (AFU_ORTHOLOGUE AFUA_2G00820)-RELATED"/>
    <property type="match status" value="1"/>
</dbReference>
<keyword evidence="3" id="KW-1185">Reference proteome</keyword>
<gene>
    <name evidence="2" type="ORF">SCAR479_13621</name>
</gene>
<dbReference type="PANTHER" id="PTHR43784:SF2">
    <property type="entry name" value="GDSL-LIKE LIPASE_ACYLHYDROLASE, PUTATIVE (AFU_ORTHOLOGUE AFUA_2G00820)-RELATED"/>
    <property type="match status" value="1"/>
</dbReference>
<dbReference type="EMBL" id="JARVKM010000114">
    <property type="protein sequence ID" value="KAK9769683.1"/>
    <property type="molecule type" value="Genomic_DNA"/>
</dbReference>
<evidence type="ECO:0000313" key="2">
    <source>
        <dbReference type="EMBL" id="KAK9769683.1"/>
    </source>
</evidence>
<dbReference type="Gene3D" id="3.40.50.1110">
    <property type="entry name" value="SGNH hydrolase"/>
    <property type="match status" value="1"/>
</dbReference>